<dbReference type="EMBL" id="CAMXCT020003046">
    <property type="protein sequence ID" value="CAL1155504.1"/>
    <property type="molecule type" value="Genomic_DNA"/>
</dbReference>
<reference evidence="4" key="1">
    <citation type="submission" date="2022-10" db="EMBL/GenBank/DDBJ databases">
        <authorList>
            <person name="Chen Y."/>
            <person name="Dougan E. K."/>
            <person name="Chan C."/>
            <person name="Rhodes N."/>
            <person name="Thang M."/>
        </authorList>
    </citation>
    <scope>NUCLEOTIDE SEQUENCE</scope>
</reference>
<dbReference type="Proteomes" id="UP001152797">
    <property type="component" value="Unassembled WGS sequence"/>
</dbReference>
<feature type="region of interest" description="Disordered" evidence="2">
    <location>
        <begin position="127"/>
        <end position="156"/>
    </location>
</feature>
<evidence type="ECO:0000256" key="2">
    <source>
        <dbReference type="SAM" id="MobiDB-lite"/>
    </source>
</evidence>
<dbReference type="EMBL" id="CAMXCT010003046">
    <property type="protein sequence ID" value="CAI4002129.1"/>
    <property type="molecule type" value="Genomic_DNA"/>
</dbReference>
<evidence type="ECO:0000256" key="1">
    <source>
        <dbReference type="PROSITE-ProRule" id="PRU00047"/>
    </source>
</evidence>
<feature type="compositionally biased region" description="Low complexity" evidence="2">
    <location>
        <begin position="66"/>
        <end position="85"/>
    </location>
</feature>
<evidence type="ECO:0000259" key="3">
    <source>
        <dbReference type="PROSITE" id="PS50158"/>
    </source>
</evidence>
<reference evidence="5 6" key="2">
    <citation type="submission" date="2024-05" db="EMBL/GenBank/DDBJ databases">
        <authorList>
            <person name="Chen Y."/>
            <person name="Shah S."/>
            <person name="Dougan E. K."/>
            <person name="Thang M."/>
            <person name="Chan C."/>
        </authorList>
    </citation>
    <scope>NUCLEOTIDE SEQUENCE [LARGE SCALE GENOMIC DNA]</scope>
</reference>
<feature type="compositionally biased region" description="Polar residues" evidence="2">
    <location>
        <begin position="146"/>
        <end position="155"/>
    </location>
</feature>
<keyword evidence="1" id="KW-0479">Metal-binding</keyword>
<proteinExistence type="predicted"/>
<feature type="region of interest" description="Disordered" evidence="2">
    <location>
        <begin position="66"/>
        <end position="98"/>
    </location>
</feature>
<dbReference type="InterPro" id="IPR001878">
    <property type="entry name" value="Znf_CCHC"/>
</dbReference>
<sequence length="1167" mass="131482">MDDQGEEEYVDCLVNEGDEDATLVADFEATAIELLQDDPELSSAFSAYTEARRRLSEKFKNRGFWTTSSRSTSQSTKGKFGSSKGSGKGKNAWQQKPRRSLQDRILNSYCRNCNRKGHWKAECPFRQSNSQASSTAAGGTTGSSSMPATAVSTDQQDQDVLPLEFLSENRAPAKMLLADTLRRQREMHPKHQMCVHAKSPLTESKHVGTPFLISNTLMRAIEIPATTTVESLDHLRLEDLVTETISFGQKHQGHSYQEAWEDQEWVHFMINRYQGSTKESHRRFMRFIELKIEEMEQAQIVLPRRQTPSGQSHLQARPKPMAKSLATPTSLQAGVDDWDVESEMFIPVTTAYASGQTSEEVMALQTRMLNMENALTRVIHHIEEQAMQNKGHQGTEAVMEELPRVGEPNTTPPVVVKPPLDPIVAQQGPPTEMVVDSGTEMNSQEFAEFTQRFNIRTTTTAPEATQEESSMSPLSFRQTLAIREAARRSSLPEEGSPEEMPEEELTEPASPGDQELLYLTCHEPTNAFTCEDAGTLSWSCEFDIPLEEPLYERTPNAEETWLLLATATKKQRTEVKLSNLSAAEFTEFQKAKQAEVDNWIKTGIISAILKNQIPEEQNLRCRWILTWKPLDNISQKENTTLQEKAKTTCQNRSHKAKARLVVLGYLDPKLEEVPRDSPTLNKTSRMIVLQTIASHSWKMRSFDIKAAFLQGQPQADRVIAIDPVPELRKAMNLKPQEICRLNKGAYGLIDAPYLWYCALVNELLRLGFEACPFDPCCFVLRTPATKEHDSRLEGILGIHVDDGIGGGSPVFEEAIKQLEKTFPFGSHKVSAFTFTGIELNQHHDFSITMNQSAYVRKINPITIESNRKSQLENPVTEPERLALRGLVGSLQYAAINTRPDLSSKLSFLQSTLNHAKIENLMDANRLLHEAKKHHEVTITIKPIPYSDFRFLAFSDASFSSSTKPDSHAGSIIVGTHRDINQNCQCPISPLTWGCRKIQKVVTSTLSAETMALSSTLDQLSWLRLFWSWIHDPTVQWRKPEDALQKLAPAITVPTKSEDADLTITDCKSLFDMITRTAPPSCSEFRVQLMARAIKESLREGTILRWVPSGAQLADALTKAMESNFLRETLRLGYYKLCDEASTLKERAKTKDRLRWLRSQPESHSNKI</sequence>
<accession>A0A9P1D2F0</accession>
<evidence type="ECO:0000313" key="5">
    <source>
        <dbReference type="EMBL" id="CAL4789441.1"/>
    </source>
</evidence>
<dbReference type="InterPro" id="IPR036875">
    <property type="entry name" value="Znf_CCHC_sf"/>
</dbReference>
<feature type="domain" description="CCHC-type" evidence="3">
    <location>
        <begin position="110"/>
        <end position="124"/>
    </location>
</feature>
<feature type="region of interest" description="Disordered" evidence="2">
    <location>
        <begin position="304"/>
        <end position="325"/>
    </location>
</feature>
<keyword evidence="1" id="KW-0862">Zinc</keyword>
<dbReference type="Gene3D" id="4.10.60.10">
    <property type="entry name" value="Zinc finger, CCHC-type"/>
    <property type="match status" value="1"/>
</dbReference>
<dbReference type="AlphaFoldDB" id="A0A9P1D2F0"/>
<dbReference type="SUPFAM" id="SSF57756">
    <property type="entry name" value="Retrovirus zinc finger-like domains"/>
    <property type="match status" value="1"/>
</dbReference>
<dbReference type="Pfam" id="PF07727">
    <property type="entry name" value="RVT_2"/>
    <property type="match status" value="1"/>
</dbReference>
<dbReference type="OrthoDB" id="439192at2759"/>
<dbReference type="GO" id="GO:0003676">
    <property type="term" value="F:nucleic acid binding"/>
    <property type="evidence" value="ECO:0007669"/>
    <property type="project" value="InterPro"/>
</dbReference>
<dbReference type="GO" id="GO:0008270">
    <property type="term" value="F:zinc ion binding"/>
    <property type="evidence" value="ECO:0007669"/>
    <property type="project" value="UniProtKB-KW"/>
</dbReference>
<feature type="region of interest" description="Disordered" evidence="2">
    <location>
        <begin position="486"/>
        <end position="510"/>
    </location>
</feature>
<keyword evidence="1" id="KW-0863">Zinc-finger</keyword>
<dbReference type="EMBL" id="CAMXCT030003046">
    <property type="protein sequence ID" value="CAL4789441.1"/>
    <property type="molecule type" value="Genomic_DNA"/>
</dbReference>
<comment type="caution">
    <text evidence="4">The sequence shown here is derived from an EMBL/GenBank/DDBJ whole genome shotgun (WGS) entry which is preliminary data.</text>
</comment>
<feature type="compositionally biased region" description="Acidic residues" evidence="2">
    <location>
        <begin position="495"/>
        <end position="506"/>
    </location>
</feature>
<feature type="compositionally biased region" description="Low complexity" evidence="2">
    <location>
        <begin position="132"/>
        <end position="145"/>
    </location>
</feature>
<gene>
    <name evidence="4" type="ORF">C1SCF055_LOCUS28101</name>
</gene>
<evidence type="ECO:0000313" key="4">
    <source>
        <dbReference type="EMBL" id="CAI4002129.1"/>
    </source>
</evidence>
<evidence type="ECO:0000313" key="6">
    <source>
        <dbReference type="Proteomes" id="UP001152797"/>
    </source>
</evidence>
<protein>
    <submittedName>
        <fullName evidence="5">Retrovirus-related Pol polyprotein from transposon RE1 (Retro element 1) (AtRE1)</fullName>
    </submittedName>
</protein>
<organism evidence="4">
    <name type="scientific">Cladocopium goreaui</name>
    <dbReference type="NCBI Taxonomy" id="2562237"/>
    <lineage>
        <taxon>Eukaryota</taxon>
        <taxon>Sar</taxon>
        <taxon>Alveolata</taxon>
        <taxon>Dinophyceae</taxon>
        <taxon>Suessiales</taxon>
        <taxon>Symbiodiniaceae</taxon>
        <taxon>Cladocopium</taxon>
    </lineage>
</organism>
<dbReference type="PROSITE" id="PS50158">
    <property type="entry name" value="ZF_CCHC"/>
    <property type="match status" value="1"/>
</dbReference>
<keyword evidence="6" id="KW-1185">Reference proteome</keyword>
<name>A0A9P1D2F0_9DINO</name>
<dbReference type="InterPro" id="IPR013103">
    <property type="entry name" value="RVT_2"/>
</dbReference>